<evidence type="ECO:0000313" key="4">
    <source>
        <dbReference type="Proteomes" id="UP000005238"/>
    </source>
</evidence>
<dbReference type="AlphaFoldDB" id="H3G5T2"/>
<dbReference type="Pfam" id="PF09461">
    <property type="entry name" value="PcF"/>
    <property type="match status" value="1"/>
</dbReference>
<dbReference type="EnsemblProtists" id="Phyra43241">
    <property type="protein sequence ID" value="Phyra43241"/>
    <property type="gene ID" value="Phyra43241"/>
</dbReference>
<keyword evidence="1" id="KW-0732">Signal</keyword>
<dbReference type="InterPro" id="IPR018570">
    <property type="entry name" value="Phytotoxin_PcF"/>
</dbReference>
<proteinExistence type="predicted"/>
<evidence type="ECO:0000259" key="2">
    <source>
        <dbReference type="Pfam" id="PF09461"/>
    </source>
</evidence>
<reference evidence="3" key="2">
    <citation type="submission" date="2015-06" db="UniProtKB">
        <authorList>
            <consortium name="EnsemblProtists"/>
        </authorList>
    </citation>
    <scope>IDENTIFICATION</scope>
    <source>
        <strain evidence="3">Pr102</strain>
    </source>
</reference>
<feature type="chain" id="PRO_5003586789" description="Phytotoxin PcF domain-containing protein" evidence="1">
    <location>
        <begin position="22"/>
        <end position="73"/>
    </location>
</feature>
<reference evidence="4" key="1">
    <citation type="journal article" date="2006" name="Science">
        <title>Phytophthora genome sequences uncover evolutionary origins and mechanisms of pathogenesis.</title>
        <authorList>
            <person name="Tyler B.M."/>
            <person name="Tripathy S."/>
            <person name="Zhang X."/>
            <person name="Dehal P."/>
            <person name="Jiang R.H."/>
            <person name="Aerts A."/>
            <person name="Arredondo F.D."/>
            <person name="Baxter L."/>
            <person name="Bensasson D."/>
            <person name="Beynon J.L."/>
            <person name="Chapman J."/>
            <person name="Damasceno C.M."/>
            <person name="Dorrance A.E."/>
            <person name="Dou D."/>
            <person name="Dickerman A.W."/>
            <person name="Dubchak I.L."/>
            <person name="Garbelotto M."/>
            <person name="Gijzen M."/>
            <person name="Gordon S.G."/>
            <person name="Govers F."/>
            <person name="Grunwald N.J."/>
            <person name="Huang W."/>
            <person name="Ivors K.L."/>
            <person name="Jones R.W."/>
            <person name="Kamoun S."/>
            <person name="Krampis K."/>
            <person name="Lamour K.H."/>
            <person name="Lee M.K."/>
            <person name="McDonald W.H."/>
            <person name="Medina M."/>
            <person name="Meijer H.J."/>
            <person name="Nordberg E.K."/>
            <person name="Maclean D.J."/>
            <person name="Ospina-Giraldo M.D."/>
            <person name="Morris P.F."/>
            <person name="Phuntumart V."/>
            <person name="Putnam N.H."/>
            <person name="Rash S."/>
            <person name="Rose J.K."/>
            <person name="Sakihama Y."/>
            <person name="Salamov A.A."/>
            <person name="Savidor A."/>
            <person name="Scheuring C.F."/>
            <person name="Smith B.M."/>
            <person name="Sobral B.W."/>
            <person name="Terry A."/>
            <person name="Torto-Alalibo T.A."/>
            <person name="Win J."/>
            <person name="Xu Z."/>
            <person name="Zhang H."/>
            <person name="Grigoriev I.V."/>
            <person name="Rokhsar D.S."/>
            <person name="Boore J.L."/>
        </authorList>
    </citation>
    <scope>NUCLEOTIDE SEQUENCE [LARGE SCALE GENOMIC DNA]</scope>
    <source>
        <strain evidence="4">Pr102</strain>
    </source>
</reference>
<dbReference type="HOGENOM" id="CLU_177348_0_0_1"/>
<keyword evidence="4" id="KW-1185">Reference proteome</keyword>
<dbReference type="eggNOG" id="ENOG502R81I">
    <property type="taxonomic scope" value="Eukaryota"/>
</dbReference>
<evidence type="ECO:0000313" key="3">
    <source>
        <dbReference type="EnsemblProtists" id="Phyra43241"/>
    </source>
</evidence>
<dbReference type="EMBL" id="DS566015">
    <property type="status" value="NOT_ANNOTATED_CDS"/>
    <property type="molecule type" value="Genomic_DNA"/>
</dbReference>
<dbReference type="OMA" id="CEANIQI"/>
<accession>H3G5T2</accession>
<name>H3G5T2_PHYRM</name>
<feature type="domain" description="Phytotoxin PcF" evidence="2">
    <location>
        <begin position="24"/>
        <end position="71"/>
    </location>
</feature>
<organism evidence="3 4">
    <name type="scientific">Phytophthora ramorum</name>
    <name type="common">Sudden oak death agent</name>
    <dbReference type="NCBI Taxonomy" id="164328"/>
    <lineage>
        <taxon>Eukaryota</taxon>
        <taxon>Sar</taxon>
        <taxon>Stramenopiles</taxon>
        <taxon>Oomycota</taxon>
        <taxon>Peronosporomycetes</taxon>
        <taxon>Peronosporales</taxon>
        <taxon>Peronosporaceae</taxon>
        <taxon>Phytophthora</taxon>
    </lineage>
</organism>
<feature type="signal peptide" evidence="1">
    <location>
        <begin position="1"/>
        <end position="21"/>
    </location>
</feature>
<protein>
    <recommendedName>
        <fullName evidence="2">Phytotoxin PcF domain-containing protein</fullName>
    </recommendedName>
</protein>
<dbReference type="InParanoid" id="H3G5T2"/>
<sequence length="73" mass="7712">MNFKTCFAVALAAIVATSVSAQPPQYCVPTEENGCPSLYTEASIDVSKTCRDIIAVKGGDFLRCCESTCGKVT</sequence>
<dbReference type="STRING" id="164328.H3G5T2"/>
<evidence type="ECO:0000256" key="1">
    <source>
        <dbReference type="SAM" id="SignalP"/>
    </source>
</evidence>
<dbReference type="Proteomes" id="UP000005238">
    <property type="component" value="Unassembled WGS sequence"/>
</dbReference>